<keyword evidence="1" id="KW-1133">Transmembrane helix</keyword>
<name>A0A2X0SAN2_9PROT</name>
<gene>
    <name evidence="2" type="ORF">NITFAB_0100</name>
</gene>
<proteinExistence type="predicted"/>
<protein>
    <submittedName>
        <fullName evidence="2">Uncharacterized protein</fullName>
    </submittedName>
</protein>
<dbReference type="EMBL" id="LS423452">
    <property type="protein sequence ID" value="SPS04511.1"/>
    <property type="molecule type" value="Genomic_DNA"/>
</dbReference>
<keyword evidence="1" id="KW-0472">Membrane</keyword>
<sequence length="64" mass="7366">MINQIKIPARRMIVTIGSLYVLAAVYLSPDLFFKKPLPIYVRFLVVLVGTAYYWTIHSSYSTII</sequence>
<dbReference type="AlphaFoldDB" id="A0A2X0SAN2"/>
<evidence type="ECO:0000256" key="1">
    <source>
        <dbReference type="SAM" id="Phobius"/>
    </source>
</evidence>
<feature type="transmembrane region" description="Helical" evidence="1">
    <location>
        <begin position="12"/>
        <end position="33"/>
    </location>
</feature>
<reference evidence="2" key="1">
    <citation type="submission" date="2018-05" db="EMBL/GenBank/DDBJ databases">
        <authorList>
            <person name="Lanie J.A."/>
            <person name="Ng W.-L."/>
            <person name="Kazmierczak K.M."/>
            <person name="Andrzejewski T.M."/>
            <person name="Davidsen T.M."/>
            <person name="Wayne K.J."/>
            <person name="Tettelin H."/>
            <person name="Glass J.I."/>
            <person name="Rusch D."/>
            <person name="Podicherti R."/>
            <person name="Tsui H.-C.T."/>
            <person name="Winkler M.E."/>
        </authorList>
    </citation>
    <scope>NUCLEOTIDE SEQUENCE</scope>
    <source>
        <strain evidence="2">KNB</strain>
    </source>
</reference>
<organism evidence="2">
    <name type="scientific">Candidatus Nitrotoga fabula</name>
    <dbReference type="NCBI Taxonomy" id="2182327"/>
    <lineage>
        <taxon>Bacteria</taxon>
        <taxon>Pseudomonadati</taxon>
        <taxon>Pseudomonadota</taxon>
        <taxon>Betaproteobacteria</taxon>
        <taxon>Nitrosomonadales</taxon>
        <taxon>Gallionellaceae</taxon>
        <taxon>Candidatus Nitrotoga</taxon>
    </lineage>
</organism>
<evidence type="ECO:0000313" key="2">
    <source>
        <dbReference type="EMBL" id="SPS04511.1"/>
    </source>
</evidence>
<keyword evidence="1" id="KW-0812">Transmembrane</keyword>
<accession>A0A2X0SAN2</accession>
<feature type="transmembrane region" description="Helical" evidence="1">
    <location>
        <begin position="39"/>
        <end position="56"/>
    </location>
</feature>